<evidence type="ECO:0000313" key="5">
    <source>
        <dbReference type="Proteomes" id="UP000540787"/>
    </source>
</evidence>
<dbReference type="PANTHER" id="PTHR30005:SF0">
    <property type="entry name" value="RETROGRADE REGULATION PROTEIN 2"/>
    <property type="match status" value="1"/>
</dbReference>
<dbReference type="InterPro" id="IPR030673">
    <property type="entry name" value="PyroPPase_GppA_Ppx"/>
</dbReference>
<dbReference type="InterPro" id="IPR003695">
    <property type="entry name" value="Ppx_GppA_N"/>
</dbReference>
<sequence length="484" mass="52906">MFAAVDLGSNSFRLHIGEPAGGRIHIVRTARNPIRLAAGLDADNMLSEAAMRSAIHCLQEFRKILDEYQLDAMRVVATNTMRVAKNADLLLPLAENAIGHPIDIISGEEEGRLIYMGVARAIERHDERRLVIDIGGGSTEVIAGAGGDIGLVESFGIGTQPQTLAYFPDGRITEHNFDAAVTAARARFEDAASLYHAKGWDTAYGSSGTMRAISEVISRNAIGDGTVSQHSLQALRAILLDLGHVDAFVLPGVKRERVPVMVGGLTVLIGAMQELKVERLTAINAGLRLGVLSDLELRANRRDRRDAAIRACMGRFRVDSGRALRTVGIATQLFERLQPQGETHRPYLAWAAMLHEIGLAISMSGAHKHGAYIVEHADLGGFTTREQRMLSTLVLGQKGNLRKIRETLVEADLAKAVLALRLAIVLMHARADDDIAGLRLRMKARIDLDLPVELMRKHPTLAPWLEKEVQAWSEVGVPFQVRQV</sequence>
<proteinExistence type="predicted"/>
<reference evidence="4 5" key="1">
    <citation type="submission" date="2020-08" db="EMBL/GenBank/DDBJ databases">
        <title>The Agave Microbiome: Exploring the role of microbial communities in plant adaptations to desert environments.</title>
        <authorList>
            <person name="Partida-Martinez L.P."/>
        </authorList>
    </citation>
    <scope>NUCLEOTIDE SEQUENCE [LARGE SCALE GENOMIC DNA]</scope>
    <source>
        <strain evidence="4 5">AT3.2</strain>
    </source>
</reference>
<dbReference type="InterPro" id="IPR050273">
    <property type="entry name" value="GppA/Ppx_hydrolase"/>
</dbReference>
<dbReference type="Proteomes" id="UP000540787">
    <property type="component" value="Unassembled WGS sequence"/>
</dbReference>
<dbReference type="GO" id="GO:0008894">
    <property type="term" value="F:guanosine-5'-triphosphate,3'-diphosphate diphosphatase activity"/>
    <property type="evidence" value="ECO:0007669"/>
    <property type="project" value="UniProtKB-EC"/>
</dbReference>
<name>A0A7X0CDV8_9BURK</name>
<dbReference type="SUPFAM" id="SSF53067">
    <property type="entry name" value="Actin-like ATPase domain"/>
    <property type="match status" value="2"/>
</dbReference>
<dbReference type="AlphaFoldDB" id="A0A7X0CDV8"/>
<keyword evidence="5" id="KW-1185">Reference proteome</keyword>
<dbReference type="Gene3D" id="3.30.420.40">
    <property type="match status" value="1"/>
</dbReference>
<organism evidence="4 5">
    <name type="scientific">Massilia aurea</name>
    <dbReference type="NCBI Taxonomy" id="373040"/>
    <lineage>
        <taxon>Bacteria</taxon>
        <taxon>Pseudomonadati</taxon>
        <taxon>Pseudomonadota</taxon>
        <taxon>Betaproteobacteria</taxon>
        <taxon>Burkholderiales</taxon>
        <taxon>Oxalobacteraceae</taxon>
        <taxon>Telluria group</taxon>
        <taxon>Massilia</taxon>
    </lineage>
</organism>
<keyword evidence="1 4" id="KW-0378">Hydrolase</keyword>
<dbReference type="CDD" id="cd24053">
    <property type="entry name" value="ASKHA_NBD_EcPPX-GppA-like"/>
    <property type="match status" value="1"/>
</dbReference>
<feature type="domain" description="Ppx/GppA phosphatase C-terminal" evidence="3">
    <location>
        <begin position="305"/>
        <end position="437"/>
    </location>
</feature>
<dbReference type="PANTHER" id="PTHR30005">
    <property type="entry name" value="EXOPOLYPHOSPHATASE"/>
    <property type="match status" value="1"/>
</dbReference>
<gene>
    <name evidence="4" type="ORF">HD842_001595</name>
</gene>
<comment type="caution">
    <text evidence="4">The sequence shown here is derived from an EMBL/GenBank/DDBJ whole genome shotgun (WGS) entry which is preliminary data.</text>
</comment>
<dbReference type="InterPro" id="IPR043129">
    <property type="entry name" value="ATPase_NBD"/>
</dbReference>
<dbReference type="SUPFAM" id="SSF109604">
    <property type="entry name" value="HD-domain/PDEase-like"/>
    <property type="match status" value="1"/>
</dbReference>
<feature type="domain" description="Ppx/GppA phosphatase N-terminal" evidence="2">
    <location>
        <begin position="21"/>
        <end position="298"/>
    </location>
</feature>
<dbReference type="Pfam" id="PF21447">
    <property type="entry name" value="Ppx-GppA_III"/>
    <property type="match status" value="1"/>
</dbReference>
<dbReference type="RefSeq" id="WP_183552936.1">
    <property type="nucleotide sequence ID" value="NZ_JACHBX010000001.1"/>
</dbReference>
<dbReference type="EC" id="3.6.1.40" evidence="4"/>
<dbReference type="GO" id="GO:0004309">
    <property type="term" value="F:exopolyphosphatase activity"/>
    <property type="evidence" value="ECO:0007669"/>
    <property type="project" value="UniProtKB-EC"/>
</dbReference>
<evidence type="ECO:0000313" key="4">
    <source>
        <dbReference type="EMBL" id="MBB6133484.1"/>
    </source>
</evidence>
<evidence type="ECO:0000256" key="1">
    <source>
        <dbReference type="ARBA" id="ARBA00022801"/>
    </source>
</evidence>
<dbReference type="EMBL" id="JACHBX010000001">
    <property type="protein sequence ID" value="MBB6133484.1"/>
    <property type="molecule type" value="Genomic_DNA"/>
</dbReference>
<accession>A0A7X0CDV8</accession>
<dbReference type="Gene3D" id="3.30.420.150">
    <property type="entry name" value="Exopolyphosphatase. Domain 2"/>
    <property type="match status" value="1"/>
</dbReference>
<evidence type="ECO:0000259" key="3">
    <source>
        <dbReference type="Pfam" id="PF21447"/>
    </source>
</evidence>
<dbReference type="PIRSF" id="PIRSF001267">
    <property type="entry name" value="Pyrophosphatase_GppA_Ppx"/>
    <property type="match status" value="1"/>
</dbReference>
<dbReference type="InterPro" id="IPR048950">
    <property type="entry name" value="Ppx_GppA_C"/>
</dbReference>
<dbReference type="Gene3D" id="1.10.3210.10">
    <property type="entry name" value="Hypothetical protein af1432"/>
    <property type="match status" value="1"/>
</dbReference>
<evidence type="ECO:0000259" key="2">
    <source>
        <dbReference type="Pfam" id="PF02541"/>
    </source>
</evidence>
<dbReference type="Pfam" id="PF02541">
    <property type="entry name" value="Ppx-GppA"/>
    <property type="match status" value="1"/>
</dbReference>
<dbReference type="EC" id="3.6.1.11" evidence="4"/>
<protein>
    <submittedName>
        <fullName evidence="4">Exopolyphosphatase/guanosine-5'-triphosphate, 3'-diphosphate pyrophosphatase</fullName>
        <ecNumber evidence="4">3.6.1.11</ecNumber>
        <ecNumber evidence="4">3.6.1.40</ecNumber>
    </submittedName>
</protein>